<evidence type="ECO:0000313" key="8">
    <source>
        <dbReference type="EMBL" id="KAF9683717.1"/>
    </source>
</evidence>
<name>A0A835K3T5_9ROSI</name>
<reference evidence="8 9" key="1">
    <citation type="submission" date="2020-10" db="EMBL/GenBank/DDBJ databases">
        <title>Plant Genome Project.</title>
        <authorList>
            <person name="Zhang R.-G."/>
        </authorList>
    </citation>
    <scope>NUCLEOTIDE SEQUENCE [LARGE SCALE GENOMIC DNA]</scope>
    <source>
        <strain evidence="8">FAFU-HL-1</strain>
        <tissue evidence="8">Leaf</tissue>
    </source>
</reference>
<dbReference type="SUPFAM" id="SSF56112">
    <property type="entry name" value="Protein kinase-like (PK-like)"/>
    <property type="match status" value="1"/>
</dbReference>
<evidence type="ECO:0000256" key="1">
    <source>
        <dbReference type="ARBA" id="ARBA00005354"/>
    </source>
</evidence>
<dbReference type="InterPro" id="IPR000719">
    <property type="entry name" value="Prot_kinase_dom"/>
</dbReference>
<evidence type="ECO:0000256" key="2">
    <source>
        <dbReference type="ARBA" id="ARBA00022527"/>
    </source>
</evidence>
<dbReference type="Proteomes" id="UP000657918">
    <property type="component" value="Chromosome 4"/>
</dbReference>
<dbReference type="AlphaFoldDB" id="A0A835K3T5"/>
<dbReference type="PROSITE" id="PS50011">
    <property type="entry name" value="PROTEIN_KINASE_DOM"/>
    <property type="match status" value="1"/>
</dbReference>
<dbReference type="SMART" id="SM00220">
    <property type="entry name" value="S_TKc"/>
    <property type="match status" value="1"/>
</dbReference>
<evidence type="ECO:0000256" key="5">
    <source>
        <dbReference type="ARBA" id="ARBA00022777"/>
    </source>
</evidence>
<organism evidence="8 9">
    <name type="scientific">Salix dunnii</name>
    <dbReference type="NCBI Taxonomy" id="1413687"/>
    <lineage>
        <taxon>Eukaryota</taxon>
        <taxon>Viridiplantae</taxon>
        <taxon>Streptophyta</taxon>
        <taxon>Embryophyta</taxon>
        <taxon>Tracheophyta</taxon>
        <taxon>Spermatophyta</taxon>
        <taxon>Magnoliopsida</taxon>
        <taxon>eudicotyledons</taxon>
        <taxon>Gunneridae</taxon>
        <taxon>Pentapetalae</taxon>
        <taxon>rosids</taxon>
        <taxon>fabids</taxon>
        <taxon>Malpighiales</taxon>
        <taxon>Salicaceae</taxon>
        <taxon>Saliceae</taxon>
        <taxon>Salix</taxon>
    </lineage>
</organism>
<dbReference type="EMBL" id="JADGMS010000004">
    <property type="protein sequence ID" value="KAF9683717.1"/>
    <property type="molecule type" value="Genomic_DNA"/>
</dbReference>
<keyword evidence="6" id="KW-0067">ATP-binding</keyword>
<keyword evidence="2" id="KW-0723">Serine/threonine-protein kinase</keyword>
<feature type="domain" description="Protein kinase" evidence="7">
    <location>
        <begin position="174"/>
        <end position="471"/>
    </location>
</feature>
<evidence type="ECO:0000259" key="7">
    <source>
        <dbReference type="PROSITE" id="PS50011"/>
    </source>
</evidence>
<comment type="similarity">
    <text evidence="1">Belongs to the protein kinase superfamily. CAMK Ser/Thr protein kinase family. CaMK subfamily.</text>
</comment>
<dbReference type="Gene3D" id="1.10.510.10">
    <property type="entry name" value="Transferase(Phosphotransferase) domain 1"/>
    <property type="match status" value="1"/>
</dbReference>
<gene>
    <name evidence="8" type="ORF">SADUNF_Sadunf04G0043300</name>
</gene>
<evidence type="ECO:0000313" key="9">
    <source>
        <dbReference type="Proteomes" id="UP000657918"/>
    </source>
</evidence>
<sequence length="471" mass="51579">MSGAVLATKAFQPSQALRLKPISFNPNGHTSKEEGLGTAAMTTTEPHLSFTPQTANSSSSDADAGNPGCVCVTSPCEDKCDEWLLDSGATDHMMFDAKDFIQTSLPKRTNIANANGIISSVTGAGTVILTHTLQLPNTLLFPSLTHKLLSVSQITSDLNCLVLMYPTFYLIQDILTKEIIGRHRGGMVEAENRGGVVEAKKDNTCLQAIEIPEATVETERAENTALETLEDVVPEAVSEASVSSPSIVPEYPTPENPKVSSLNTNVMESSASYELPYRHNHGKPPRRYSPDIEERRSRYPIANYVATQGLPKPIKTFIHDISLVTSKDARSVKRDIEIMTRLSGHDNVVDLKAVYADENYVHLHLMQVALYSHENGVIHRDLKLENILLASKSSSSLIKLADLGLATYVKPSQSLHGTVYNWKLILIPDESSYVFLAIVISPCCRCNKFSILVNLVSKRWVMIGNGSKMAN</sequence>
<dbReference type="GO" id="GO:0004674">
    <property type="term" value="F:protein serine/threonine kinase activity"/>
    <property type="evidence" value="ECO:0007669"/>
    <property type="project" value="UniProtKB-KW"/>
</dbReference>
<keyword evidence="3" id="KW-0808">Transferase</keyword>
<dbReference type="InterPro" id="IPR050205">
    <property type="entry name" value="CDPK_Ser/Thr_kinases"/>
</dbReference>
<dbReference type="PROSITE" id="PS00108">
    <property type="entry name" value="PROTEIN_KINASE_ST"/>
    <property type="match status" value="1"/>
</dbReference>
<dbReference type="Pfam" id="PF00069">
    <property type="entry name" value="Pkinase"/>
    <property type="match status" value="1"/>
</dbReference>
<dbReference type="Pfam" id="PF22936">
    <property type="entry name" value="Pol_BBD"/>
    <property type="match status" value="1"/>
</dbReference>
<dbReference type="InterPro" id="IPR011009">
    <property type="entry name" value="Kinase-like_dom_sf"/>
</dbReference>
<evidence type="ECO:0000256" key="3">
    <source>
        <dbReference type="ARBA" id="ARBA00022679"/>
    </source>
</evidence>
<dbReference type="PANTHER" id="PTHR24349">
    <property type="entry name" value="SERINE/THREONINE-PROTEIN KINASE"/>
    <property type="match status" value="1"/>
</dbReference>
<dbReference type="GO" id="GO:0005524">
    <property type="term" value="F:ATP binding"/>
    <property type="evidence" value="ECO:0007669"/>
    <property type="project" value="UniProtKB-KW"/>
</dbReference>
<proteinExistence type="inferred from homology"/>
<evidence type="ECO:0000256" key="4">
    <source>
        <dbReference type="ARBA" id="ARBA00022741"/>
    </source>
</evidence>
<comment type="caution">
    <text evidence="8">The sequence shown here is derived from an EMBL/GenBank/DDBJ whole genome shotgun (WGS) entry which is preliminary data.</text>
</comment>
<protein>
    <recommendedName>
        <fullName evidence="7">Protein kinase domain-containing protein</fullName>
    </recommendedName>
</protein>
<dbReference type="InterPro" id="IPR008271">
    <property type="entry name" value="Ser/Thr_kinase_AS"/>
</dbReference>
<dbReference type="InterPro" id="IPR054722">
    <property type="entry name" value="PolX-like_BBD"/>
</dbReference>
<keyword evidence="9" id="KW-1185">Reference proteome</keyword>
<dbReference type="OrthoDB" id="1740419at2759"/>
<evidence type="ECO:0000256" key="6">
    <source>
        <dbReference type="ARBA" id="ARBA00022840"/>
    </source>
</evidence>
<keyword evidence="5" id="KW-0418">Kinase</keyword>
<keyword evidence="4" id="KW-0547">Nucleotide-binding</keyword>
<accession>A0A835K3T5</accession>